<gene>
    <name evidence="1" type="ORF">LCGC14_2535850</name>
</gene>
<evidence type="ECO:0000313" key="1">
    <source>
        <dbReference type="EMBL" id="KKL12429.1"/>
    </source>
</evidence>
<dbReference type="AlphaFoldDB" id="A0A0F9AS68"/>
<comment type="caution">
    <text evidence="1">The sequence shown here is derived from an EMBL/GenBank/DDBJ whole genome shotgun (WGS) entry which is preliminary data.</text>
</comment>
<organism evidence="1">
    <name type="scientific">marine sediment metagenome</name>
    <dbReference type="NCBI Taxonomy" id="412755"/>
    <lineage>
        <taxon>unclassified sequences</taxon>
        <taxon>metagenomes</taxon>
        <taxon>ecological metagenomes</taxon>
    </lineage>
</organism>
<protein>
    <submittedName>
        <fullName evidence="1">Uncharacterized protein</fullName>
    </submittedName>
</protein>
<dbReference type="EMBL" id="LAZR01041261">
    <property type="protein sequence ID" value="KKL12429.1"/>
    <property type="molecule type" value="Genomic_DNA"/>
</dbReference>
<reference evidence="1" key="1">
    <citation type="journal article" date="2015" name="Nature">
        <title>Complex archaea that bridge the gap between prokaryotes and eukaryotes.</title>
        <authorList>
            <person name="Spang A."/>
            <person name="Saw J.H."/>
            <person name="Jorgensen S.L."/>
            <person name="Zaremba-Niedzwiedzka K."/>
            <person name="Martijn J."/>
            <person name="Lind A.E."/>
            <person name="van Eijk R."/>
            <person name="Schleper C."/>
            <person name="Guy L."/>
            <person name="Ettema T.J."/>
        </authorList>
    </citation>
    <scope>NUCLEOTIDE SEQUENCE</scope>
</reference>
<accession>A0A0F9AS68</accession>
<name>A0A0F9AS68_9ZZZZ</name>
<sequence length="54" mass="6247">MNTTTDLTRARTNRANCQRCHGHINAGELYLTIRSRFEETMRLCHSCATQEGYN</sequence>
<proteinExistence type="predicted"/>